<feature type="region of interest" description="Disordered" evidence="1">
    <location>
        <begin position="1"/>
        <end position="81"/>
    </location>
</feature>
<sequence>MPEDTLITAADTTEAVSGAQAGSQEGDAAVTTEAKPEGEKAAATDAAATQGQEGQKQDDASKQGDKPAAPEKYELKAPEGFDASRLEQITSFAKELGLTNEAAQKLLDREAKSDTDRHEAAQQQLQQLRTRWVDDVKADKELGGEHFDVTVKQAQKAITKYGTDEFKKALNESGYGNHPEVVRVFARIGKAMAEDKFETNGSDASGKKSVEDLFYSESTSKS</sequence>
<gene>
    <name evidence="2" type="ORF">M8A51_23520</name>
</gene>
<evidence type="ECO:0000313" key="3">
    <source>
        <dbReference type="Proteomes" id="UP001165541"/>
    </source>
</evidence>
<feature type="compositionally biased region" description="Low complexity" evidence="1">
    <location>
        <begin position="43"/>
        <end position="54"/>
    </location>
</feature>
<comment type="caution">
    <text evidence="2">The sequence shown here is derived from an EMBL/GenBank/DDBJ whole genome shotgun (WGS) entry which is preliminary data.</text>
</comment>
<accession>A0ABT0YUT6</accession>
<dbReference type="EMBL" id="JAMKFE010000020">
    <property type="protein sequence ID" value="MCM5682510.1"/>
    <property type="molecule type" value="Genomic_DNA"/>
</dbReference>
<evidence type="ECO:0000256" key="1">
    <source>
        <dbReference type="SAM" id="MobiDB-lite"/>
    </source>
</evidence>
<dbReference type="Proteomes" id="UP001165541">
    <property type="component" value="Unassembled WGS sequence"/>
</dbReference>
<name>A0ABT0YUT6_9BURK</name>
<feature type="compositionally biased region" description="Polar residues" evidence="1">
    <location>
        <begin position="10"/>
        <end position="23"/>
    </location>
</feature>
<reference evidence="2" key="1">
    <citation type="submission" date="2022-05" db="EMBL/GenBank/DDBJ databases">
        <title>Schlegelella sp. nov., isolated from mangrove soil.</title>
        <authorList>
            <person name="Liu Y."/>
            <person name="Ge X."/>
            <person name="Liu W."/>
        </authorList>
    </citation>
    <scope>NUCLEOTIDE SEQUENCE</scope>
    <source>
        <strain evidence="2">S2-27</strain>
    </source>
</reference>
<evidence type="ECO:0008006" key="4">
    <source>
        <dbReference type="Google" id="ProtNLM"/>
    </source>
</evidence>
<feature type="region of interest" description="Disordered" evidence="1">
    <location>
        <begin position="196"/>
        <end position="222"/>
    </location>
</feature>
<keyword evidence="3" id="KW-1185">Reference proteome</keyword>
<evidence type="ECO:0000313" key="2">
    <source>
        <dbReference type="EMBL" id="MCM5682510.1"/>
    </source>
</evidence>
<dbReference type="RefSeq" id="WP_251780993.1">
    <property type="nucleotide sequence ID" value="NZ_JAMKFE010000020.1"/>
</dbReference>
<organism evidence="2 3">
    <name type="scientific">Caldimonas mangrovi</name>
    <dbReference type="NCBI Taxonomy" id="2944811"/>
    <lineage>
        <taxon>Bacteria</taxon>
        <taxon>Pseudomonadati</taxon>
        <taxon>Pseudomonadota</taxon>
        <taxon>Betaproteobacteria</taxon>
        <taxon>Burkholderiales</taxon>
        <taxon>Sphaerotilaceae</taxon>
        <taxon>Caldimonas</taxon>
    </lineage>
</organism>
<feature type="compositionally biased region" description="Basic and acidic residues" evidence="1">
    <location>
        <begin position="55"/>
        <end position="81"/>
    </location>
</feature>
<protein>
    <recommendedName>
        <fullName evidence="4">Protease</fullName>
    </recommendedName>
</protein>
<proteinExistence type="predicted"/>